<dbReference type="RefSeq" id="WP_081698352.1">
    <property type="nucleotide sequence ID" value="NZ_CP021130.1"/>
</dbReference>
<reference evidence="3 4" key="1">
    <citation type="submission" date="2017-05" db="EMBL/GenBank/DDBJ databases">
        <title>Complete genome sequence of Meiothermus taiwanensis WR-220.</title>
        <authorList>
            <person name="Wu W.-L."/>
            <person name="Lo W.-S."/>
            <person name="Kuo C.-H."/>
            <person name="Wu S.-H."/>
        </authorList>
    </citation>
    <scope>NUCLEOTIDE SEQUENCE [LARGE SCALE GENOMIC DNA]</scope>
    <source>
        <strain evidence="3 4">WR-220</strain>
    </source>
</reference>
<dbReference type="SUPFAM" id="SSF56747">
    <property type="entry name" value="Prim-pol domain"/>
    <property type="match status" value="1"/>
</dbReference>
<accession>A0ABM6WHX0</accession>
<evidence type="ECO:0000259" key="2">
    <source>
        <dbReference type="SMART" id="SM00943"/>
    </source>
</evidence>
<proteinExistence type="predicted"/>
<dbReference type="Pfam" id="PF09250">
    <property type="entry name" value="Prim-Pol"/>
    <property type="match status" value="1"/>
</dbReference>
<feature type="region of interest" description="Disordered" evidence="1">
    <location>
        <begin position="278"/>
        <end position="299"/>
    </location>
</feature>
<evidence type="ECO:0000313" key="4">
    <source>
        <dbReference type="Proteomes" id="UP000263013"/>
    </source>
</evidence>
<keyword evidence="4" id="KW-1185">Reference proteome</keyword>
<gene>
    <name evidence="3" type="ORF">Mtai_v1c14330</name>
</gene>
<feature type="domain" description="DNA primase/polymerase bifunctional N-terminal" evidence="2">
    <location>
        <begin position="8"/>
        <end position="161"/>
    </location>
</feature>
<name>A0ABM6WHX0_9DEIN</name>
<dbReference type="Proteomes" id="UP000263013">
    <property type="component" value="Chromosome"/>
</dbReference>
<sequence>MPSPLQAALEYARLGYAVLPLLPGEKRPHSRLAPNGLTNATPDPEVLRRWWQAVPTAGVGILPPEQVLVLDFDAPEVWEQLRAEYPELATAPRQRSPRGGVHVFLKLPKSLIGSLTTTARKMPGLDLRGLGKAYLAAAPTELPNGGYSWEVPLLPPAELPLPPEGLLKRLLPEPPPPPPEYQPASFRGVKGDKLTRRLEGLLRWACERVASTPEGQRHNTLLSYARLIGGYVHLGLDPEQVTSALAEAAMQAGLPHSEAEATARDGLRYGLDAPLELPADERGRVSAGQKPPPADPRESHQQVVGLLEGLTPETWPEQRAAFFEGLQSLDPVSVDLLLKKAASRLGVGAGTLQKAFKEHAKGGEGAEPTAAGEAVRLALASGLSLWHTPEREPWGSFEVEGIVHHYPVRGRDFRTWLGGIYYGQKGKPLYAQALQDALAALEAQATYQGTQHPVFVRLAWHEGRIYFDLSRPDRQVVEIAPTGWRVIASADCPVRFRRTPHQLPLPLPEPGGSLEPLLQLLPLREARDRVVLLGWLVGVLNPWGGYPILLLQGSKGAGKSFVARVLKTLVDAGKAPLRSEPDNKLDLLVTAAGNHVLALDNLSAVSTKLSDLLCTLSTGGGAGKRTLYTDGDEFVLEAARPLILTGIALGPLRDDLADRVLTLNLERLEATARRPERELFGRFEQVRGDALGALFSAAAVALARWEEVSNSLSQLPRLGDWATWAEAAAPALGLQEGEIVEATFEVQGSLQRDLLDADPVARAVVALTTAFAAGERRKFTTSELLEALEKAAGVEAPRKPEGWPKTSVGLAKHLPRLQDALREVGVLLQGRRDSHTKTLTWFLEKWGGPSTATTANTANSVQNDKKPAVDVAVDAVDATTTPHQPPQRKTEYWTAFAVDAVDAVDAPPHLSKEQEQEEEEEGDWEVVL</sequence>
<evidence type="ECO:0000256" key="1">
    <source>
        <dbReference type="SAM" id="MobiDB-lite"/>
    </source>
</evidence>
<protein>
    <submittedName>
        <fullName evidence="3">Bifunctional DNA primase/polymerase</fullName>
    </submittedName>
</protein>
<feature type="compositionally biased region" description="Acidic residues" evidence="1">
    <location>
        <begin position="915"/>
        <end position="928"/>
    </location>
</feature>
<organism evidence="3 4">
    <name type="scientific">Meiothermus taiwanensis WR-220</name>
    <dbReference type="NCBI Taxonomy" id="1339250"/>
    <lineage>
        <taxon>Bacteria</taxon>
        <taxon>Thermotogati</taxon>
        <taxon>Deinococcota</taxon>
        <taxon>Deinococci</taxon>
        <taxon>Thermales</taxon>
        <taxon>Thermaceae</taxon>
        <taxon>Meiothermus</taxon>
    </lineage>
</organism>
<dbReference type="SMART" id="SM00943">
    <property type="entry name" value="Prim-Pol"/>
    <property type="match status" value="1"/>
</dbReference>
<evidence type="ECO:0000313" key="3">
    <source>
        <dbReference type="EMBL" id="AWR86675.1"/>
    </source>
</evidence>
<feature type="region of interest" description="Disordered" evidence="1">
    <location>
        <begin position="904"/>
        <end position="928"/>
    </location>
</feature>
<dbReference type="EMBL" id="CP021130">
    <property type="protein sequence ID" value="AWR86675.1"/>
    <property type="molecule type" value="Genomic_DNA"/>
</dbReference>
<dbReference type="InterPro" id="IPR015330">
    <property type="entry name" value="DNA_primase/pol_bifunc_N"/>
</dbReference>
<dbReference type="CDD" id="cd04859">
    <property type="entry name" value="Prim_Pol"/>
    <property type="match status" value="1"/>
</dbReference>